<keyword evidence="7" id="KW-1185">Reference proteome</keyword>
<dbReference type="Pfam" id="PF00005">
    <property type="entry name" value="ABC_tran"/>
    <property type="match status" value="1"/>
</dbReference>
<dbReference type="InterPro" id="IPR050153">
    <property type="entry name" value="Metal_Ion_Import_ABC"/>
</dbReference>
<evidence type="ECO:0000259" key="5">
    <source>
        <dbReference type="PROSITE" id="PS50893"/>
    </source>
</evidence>
<dbReference type="InterPro" id="IPR003593">
    <property type="entry name" value="AAA+_ATPase"/>
</dbReference>
<dbReference type="OrthoDB" id="9809450at2"/>
<dbReference type="Gene3D" id="3.40.50.300">
    <property type="entry name" value="P-loop containing nucleotide triphosphate hydrolases"/>
    <property type="match status" value="1"/>
</dbReference>
<keyword evidence="2" id="KW-0547">Nucleotide-binding</keyword>
<dbReference type="AlphaFoldDB" id="E1QG52"/>
<dbReference type="PANTHER" id="PTHR42734:SF19">
    <property type="entry name" value="IRON COMPOUNDS ABC TRANSPORTER, ATP-BINDING PROTEIN"/>
    <property type="match status" value="1"/>
</dbReference>
<dbReference type="RefSeq" id="WP_013257020.1">
    <property type="nucleotide sequence ID" value="NC_014365.1"/>
</dbReference>
<dbReference type="SMART" id="SM00382">
    <property type="entry name" value="AAA"/>
    <property type="match status" value="1"/>
</dbReference>
<sequence length="281" mass="29961">MTALLAAENLGHAYGRRVALGDVSLGVAPGQVLSILGPNGGGKTTLLKLLLGLARPQSGRVLLDGQDMAGLSAKNVARRLAYVPQNHRPAFAYAVLEVVLMGRLPHKPFWFRFGKADEALALAALERLGIGHLARRPYTDLSGGERQLTLIARALAQDAAVLILDEPASGLDYGAQLRLLERLRALADEGRAIVQSTHFPDHALWIGGRAALLRRGRIIAEGPADQVINEKNLQRLYDCPIGVESLPGGGRICAPRNLGRPAPAEDSAPISAISAGRDKRQ</sequence>
<dbReference type="SUPFAM" id="SSF52540">
    <property type="entry name" value="P-loop containing nucleoside triphosphate hydrolases"/>
    <property type="match status" value="1"/>
</dbReference>
<name>E1QG52_DESB2</name>
<evidence type="ECO:0000256" key="1">
    <source>
        <dbReference type="ARBA" id="ARBA00022448"/>
    </source>
</evidence>
<dbReference type="HOGENOM" id="CLU_000604_1_11_7"/>
<dbReference type="PROSITE" id="PS50893">
    <property type="entry name" value="ABC_TRANSPORTER_2"/>
    <property type="match status" value="1"/>
</dbReference>
<evidence type="ECO:0000313" key="6">
    <source>
        <dbReference type="EMBL" id="ADK83564.1"/>
    </source>
</evidence>
<dbReference type="KEGG" id="dbr:Deba_0185"/>
<keyword evidence="1" id="KW-0813">Transport</keyword>
<proteinExistence type="predicted"/>
<evidence type="ECO:0000256" key="2">
    <source>
        <dbReference type="ARBA" id="ARBA00022741"/>
    </source>
</evidence>
<dbReference type="InterPro" id="IPR027417">
    <property type="entry name" value="P-loop_NTPase"/>
</dbReference>
<dbReference type="FunFam" id="3.40.50.300:FF:000134">
    <property type="entry name" value="Iron-enterobactin ABC transporter ATP-binding protein"/>
    <property type="match status" value="1"/>
</dbReference>
<reference evidence="6 7" key="1">
    <citation type="journal article" date="2010" name="Stand. Genomic Sci.">
        <title>Complete genome sequence of Desulfarculus baarsii type strain (2st14).</title>
        <authorList>
            <person name="Sun H."/>
            <person name="Spring S."/>
            <person name="Lapidus A."/>
            <person name="Davenport K."/>
            <person name="Del Rio T.G."/>
            <person name="Tice H."/>
            <person name="Nolan M."/>
            <person name="Copeland A."/>
            <person name="Cheng J.F."/>
            <person name="Lucas S."/>
            <person name="Tapia R."/>
            <person name="Goodwin L."/>
            <person name="Pitluck S."/>
            <person name="Ivanova N."/>
            <person name="Pagani I."/>
            <person name="Mavromatis K."/>
            <person name="Ovchinnikova G."/>
            <person name="Pati A."/>
            <person name="Chen A."/>
            <person name="Palaniappan K."/>
            <person name="Hauser L."/>
            <person name="Chang Y.J."/>
            <person name="Jeffries C.D."/>
            <person name="Detter J.C."/>
            <person name="Han C."/>
            <person name="Rohde M."/>
            <person name="Brambilla E."/>
            <person name="Goker M."/>
            <person name="Woyke T."/>
            <person name="Bristow J."/>
            <person name="Eisen J.A."/>
            <person name="Markowitz V."/>
            <person name="Hugenholtz P."/>
            <person name="Kyrpides N.C."/>
            <person name="Klenk H.P."/>
            <person name="Land M."/>
        </authorList>
    </citation>
    <scope>NUCLEOTIDE SEQUENCE [LARGE SCALE GENOMIC DNA]</scope>
    <source>
        <strain evidence="7">ATCC 33931 / DSM 2075 / LMG 7858 / VKM B-1802 / 2st14</strain>
    </source>
</reference>
<dbReference type="Proteomes" id="UP000009047">
    <property type="component" value="Chromosome"/>
</dbReference>
<protein>
    <submittedName>
        <fullName evidence="6">ABC transporter related protein</fullName>
    </submittedName>
</protein>
<dbReference type="STRING" id="644282.Deba_0185"/>
<accession>E1QG52</accession>
<evidence type="ECO:0000256" key="3">
    <source>
        <dbReference type="ARBA" id="ARBA00022840"/>
    </source>
</evidence>
<feature type="region of interest" description="Disordered" evidence="4">
    <location>
        <begin position="257"/>
        <end position="281"/>
    </location>
</feature>
<gene>
    <name evidence="6" type="ordered locus">Deba_0185</name>
</gene>
<keyword evidence="3" id="KW-0067">ATP-binding</keyword>
<feature type="domain" description="ABC transporter" evidence="5">
    <location>
        <begin position="5"/>
        <end position="240"/>
    </location>
</feature>
<dbReference type="GO" id="GO:0016887">
    <property type="term" value="F:ATP hydrolysis activity"/>
    <property type="evidence" value="ECO:0007669"/>
    <property type="project" value="InterPro"/>
</dbReference>
<dbReference type="GO" id="GO:0005524">
    <property type="term" value="F:ATP binding"/>
    <property type="evidence" value="ECO:0007669"/>
    <property type="project" value="UniProtKB-KW"/>
</dbReference>
<dbReference type="eggNOG" id="COG1120">
    <property type="taxonomic scope" value="Bacteria"/>
</dbReference>
<dbReference type="EMBL" id="CP002085">
    <property type="protein sequence ID" value="ADK83564.1"/>
    <property type="molecule type" value="Genomic_DNA"/>
</dbReference>
<dbReference type="PANTHER" id="PTHR42734">
    <property type="entry name" value="METAL TRANSPORT SYSTEM ATP-BINDING PROTEIN TM_0124-RELATED"/>
    <property type="match status" value="1"/>
</dbReference>
<evidence type="ECO:0000256" key="4">
    <source>
        <dbReference type="SAM" id="MobiDB-lite"/>
    </source>
</evidence>
<dbReference type="InterPro" id="IPR003439">
    <property type="entry name" value="ABC_transporter-like_ATP-bd"/>
</dbReference>
<organism evidence="6 7">
    <name type="scientific">Desulfarculus baarsii (strain ATCC 33931 / DSM 2075 / LMG 7858 / VKM B-1802 / 2st14)</name>
    <dbReference type="NCBI Taxonomy" id="644282"/>
    <lineage>
        <taxon>Bacteria</taxon>
        <taxon>Pseudomonadati</taxon>
        <taxon>Thermodesulfobacteriota</taxon>
        <taxon>Desulfarculia</taxon>
        <taxon>Desulfarculales</taxon>
        <taxon>Desulfarculaceae</taxon>
        <taxon>Desulfarculus</taxon>
    </lineage>
</organism>
<evidence type="ECO:0000313" key="7">
    <source>
        <dbReference type="Proteomes" id="UP000009047"/>
    </source>
</evidence>